<dbReference type="Proteomes" id="UP000824540">
    <property type="component" value="Unassembled WGS sequence"/>
</dbReference>
<evidence type="ECO:0000313" key="1">
    <source>
        <dbReference type="EMBL" id="KAG9342431.1"/>
    </source>
</evidence>
<keyword evidence="2" id="KW-1185">Reference proteome</keyword>
<comment type="caution">
    <text evidence="1">The sequence shown here is derived from an EMBL/GenBank/DDBJ whole genome shotgun (WGS) entry which is preliminary data.</text>
</comment>
<name>A0A8T2NTK7_9TELE</name>
<sequence length="67" mass="7796">MEPRYTKLANQSLPLHERPTFRHVSALALFGVSVLFRGRPRSLYIKPSNKYPANNLYSTKRRTVHGR</sequence>
<reference evidence="1" key="1">
    <citation type="thesis" date="2021" institute="BYU ScholarsArchive" country="Provo, UT, USA">
        <title>Applications of and Algorithms for Genome Assembly and Genomic Analyses with an Emphasis on Marine Teleosts.</title>
        <authorList>
            <person name="Pickett B.D."/>
        </authorList>
    </citation>
    <scope>NUCLEOTIDE SEQUENCE</scope>
    <source>
        <strain evidence="1">HI-2016</strain>
    </source>
</reference>
<proteinExistence type="predicted"/>
<organism evidence="1 2">
    <name type="scientific">Albula glossodonta</name>
    <name type="common">roundjaw bonefish</name>
    <dbReference type="NCBI Taxonomy" id="121402"/>
    <lineage>
        <taxon>Eukaryota</taxon>
        <taxon>Metazoa</taxon>
        <taxon>Chordata</taxon>
        <taxon>Craniata</taxon>
        <taxon>Vertebrata</taxon>
        <taxon>Euteleostomi</taxon>
        <taxon>Actinopterygii</taxon>
        <taxon>Neopterygii</taxon>
        <taxon>Teleostei</taxon>
        <taxon>Albuliformes</taxon>
        <taxon>Albulidae</taxon>
        <taxon>Albula</taxon>
    </lineage>
</organism>
<protein>
    <submittedName>
        <fullName evidence="1">Uncharacterized protein</fullName>
    </submittedName>
</protein>
<gene>
    <name evidence="1" type="ORF">JZ751_016433</name>
</gene>
<accession>A0A8T2NTK7</accession>
<evidence type="ECO:0000313" key="2">
    <source>
        <dbReference type="Proteomes" id="UP000824540"/>
    </source>
</evidence>
<dbReference type="EMBL" id="JAFBMS010000028">
    <property type="protein sequence ID" value="KAG9342431.1"/>
    <property type="molecule type" value="Genomic_DNA"/>
</dbReference>
<dbReference type="AlphaFoldDB" id="A0A8T2NTK7"/>